<keyword evidence="7" id="KW-0256">Endoplasmic reticulum</keyword>
<proteinExistence type="inferred from homology"/>
<comment type="caution">
    <text evidence="13">The sequence shown here is derived from an EMBL/GenBank/DDBJ whole genome shotgun (WGS) entry which is preliminary data.</text>
</comment>
<evidence type="ECO:0000256" key="12">
    <source>
        <dbReference type="ARBA" id="ARBA00023136"/>
    </source>
</evidence>
<dbReference type="GO" id="GO:0005789">
    <property type="term" value="C:endoplasmic reticulum membrane"/>
    <property type="evidence" value="ECO:0007669"/>
    <property type="project" value="UniProtKB-SubCell"/>
</dbReference>
<dbReference type="Gene3D" id="1.10.630.10">
    <property type="entry name" value="Cytochrome P450"/>
    <property type="match status" value="1"/>
</dbReference>
<keyword evidence="6" id="KW-0479">Metal-binding</keyword>
<evidence type="ECO:0000256" key="1">
    <source>
        <dbReference type="ARBA" id="ARBA00001971"/>
    </source>
</evidence>
<dbReference type="FunFam" id="1.10.630.10:FF:000238">
    <property type="entry name" value="Cytochrome P450 2A6"/>
    <property type="match status" value="1"/>
</dbReference>
<accession>A0A3S0ZZ47</accession>
<dbReference type="GO" id="GO:0006082">
    <property type="term" value="P:organic acid metabolic process"/>
    <property type="evidence" value="ECO:0007669"/>
    <property type="project" value="TreeGrafter"/>
</dbReference>
<dbReference type="OrthoDB" id="2789670at2759"/>
<evidence type="ECO:0000256" key="5">
    <source>
        <dbReference type="ARBA" id="ARBA00022617"/>
    </source>
</evidence>
<dbReference type="PRINTS" id="PR00385">
    <property type="entry name" value="P450"/>
</dbReference>
<dbReference type="GO" id="GO:0005506">
    <property type="term" value="F:iron ion binding"/>
    <property type="evidence" value="ECO:0007669"/>
    <property type="project" value="InterPro"/>
</dbReference>
<evidence type="ECO:0000256" key="6">
    <source>
        <dbReference type="ARBA" id="ARBA00022723"/>
    </source>
</evidence>
<comment type="cofactor">
    <cofactor evidence="1">
        <name>heme</name>
        <dbReference type="ChEBI" id="CHEBI:30413"/>
    </cofactor>
</comment>
<sequence length="422" mass="47317">MSALLLGFDLPALLLGVAAALIVTLVLKSWGQTPANLPPFPGRRVPIFGHLLVLGSEAREKLLEIRKTTGDIFSMYFGGTLIIVLSGLDVLKEALVKQGDVFVDRPVGGFSRTLKIQNGIIGTSGSIWKENRFATFHILKGFGLGKDVMSQKIVEEINLYLKYLEGLSGEATNVQDITTCAASNVTCKIVFGKRFEYDDTKFIGLLLSLNEYMTLIGGGNFHTLFPFVKYLPGDLSKTKRLVQLDREISGEMRHFIKEIREQERDGLASSNLVTSYIERMEEKQKSAEHTELSLYHLDRIAFDLFVGGTETSSTTLLWFYLYMIHFPDIQEKVYEEIVREIGTDRCPTGQDKVGLPYTNAVIYETQRLASISPLGVIHRCNKETTIAGYTIPKDVPIITHLDAVMRDDKIWGDANVFDQRDF</sequence>
<evidence type="ECO:0000256" key="8">
    <source>
        <dbReference type="ARBA" id="ARBA00022848"/>
    </source>
</evidence>
<dbReference type="GO" id="GO:0020037">
    <property type="term" value="F:heme binding"/>
    <property type="evidence" value="ECO:0007669"/>
    <property type="project" value="InterPro"/>
</dbReference>
<keyword evidence="11" id="KW-0503">Monooxygenase</keyword>
<evidence type="ECO:0000313" key="13">
    <source>
        <dbReference type="EMBL" id="RUS89665.1"/>
    </source>
</evidence>
<evidence type="ECO:0000256" key="10">
    <source>
        <dbReference type="ARBA" id="ARBA00023004"/>
    </source>
</evidence>
<evidence type="ECO:0000256" key="4">
    <source>
        <dbReference type="ARBA" id="ARBA00010617"/>
    </source>
</evidence>
<keyword evidence="10" id="KW-0408">Iron</keyword>
<comment type="similarity">
    <text evidence="4">Belongs to the cytochrome P450 family.</text>
</comment>
<keyword evidence="5" id="KW-0349">Heme</keyword>
<evidence type="ECO:0000256" key="3">
    <source>
        <dbReference type="ARBA" id="ARBA00004406"/>
    </source>
</evidence>
<dbReference type="Proteomes" id="UP000271974">
    <property type="component" value="Unassembled WGS sequence"/>
</dbReference>
<keyword evidence="14" id="KW-1185">Reference proteome</keyword>
<organism evidence="13 14">
    <name type="scientific">Elysia chlorotica</name>
    <name type="common">Eastern emerald elysia</name>
    <name type="synonym">Sea slug</name>
    <dbReference type="NCBI Taxonomy" id="188477"/>
    <lineage>
        <taxon>Eukaryota</taxon>
        <taxon>Metazoa</taxon>
        <taxon>Spiralia</taxon>
        <taxon>Lophotrochozoa</taxon>
        <taxon>Mollusca</taxon>
        <taxon>Gastropoda</taxon>
        <taxon>Heterobranchia</taxon>
        <taxon>Euthyneura</taxon>
        <taxon>Panpulmonata</taxon>
        <taxon>Sacoglossa</taxon>
        <taxon>Placobranchoidea</taxon>
        <taxon>Plakobranchidae</taxon>
        <taxon>Elysia</taxon>
    </lineage>
</organism>
<dbReference type="PRINTS" id="PR00463">
    <property type="entry name" value="EP450I"/>
</dbReference>
<evidence type="ECO:0000256" key="7">
    <source>
        <dbReference type="ARBA" id="ARBA00022824"/>
    </source>
</evidence>
<keyword evidence="8" id="KW-0492">Microsome</keyword>
<dbReference type="SUPFAM" id="SSF48264">
    <property type="entry name" value="Cytochrome P450"/>
    <property type="match status" value="1"/>
</dbReference>
<keyword evidence="9" id="KW-0560">Oxidoreductase</keyword>
<name>A0A3S0ZZ47_ELYCH</name>
<dbReference type="STRING" id="188477.A0A3S0ZZ47"/>
<reference evidence="13 14" key="1">
    <citation type="submission" date="2019-01" db="EMBL/GenBank/DDBJ databases">
        <title>A draft genome assembly of the solar-powered sea slug Elysia chlorotica.</title>
        <authorList>
            <person name="Cai H."/>
            <person name="Li Q."/>
            <person name="Fang X."/>
            <person name="Li J."/>
            <person name="Curtis N.E."/>
            <person name="Altenburger A."/>
            <person name="Shibata T."/>
            <person name="Feng M."/>
            <person name="Maeda T."/>
            <person name="Schwartz J.A."/>
            <person name="Shigenobu S."/>
            <person name="Lundholm N."/>
            <person name="Nishiyama T."/>
            <person name="Yang H."/>
            <person name="Hasebe M."/>
            <person name="Li S."/>
            <person name="Pierce S.K."/>
            <person name="Wang J."/>
        </authorList>
    </citation>
    <scope>NUCLEOTIDE SEQUENCE [LARGE SCALE GENOMIC DNA]</scope>
    <source>
        <strain evidence="13">EC2010</strain>
        <tissue evidence="13">Whole organism of an adult</tissue>
    </source>
</reference>
<dbReference type="GO" id="GO:0016712">
    <property type="term" value="F:oxidoreductase activity, acting on paired donors, with incorporation or reduction of molecular oxygen, reduced flavin or flavoprotein as one donor, and incorporation of one atom of oxygen"/>
    <property type="evidence" value="ECO:0007669"/>
    <property type="project" value="TreeGrafter"/>
</dbReference>
<dbReference type="GO" id="GO:0006805">
    <property type="term" value="P:xenobiotic metabolic process"/>
    <property type="evidence" value="ECO:0007669"/>
    <property type="project" value="TreeGrafter"/>
</dbReference>
<dbReference type="Pfam" id="PF00067">
    <property type="entry name" value="p450"/>
    <property type="match status" value="1"/>
</dbReference>
<dbReference type="InterPro" id="IPR050182">
    <property type="entry name" value="Cytochrome_P450_fam2"/>
</dbReference>
<gene>
    <name evidence="13" type="ORF">EGW08_002586</name>
</gene>
<dbReference type="EMBL" id="RQTK01000050">
    <property type="protein sequence ID" value="RUS89665.1"/>
    <property type="molecule type" value="Genomic_DNA"/>
</dbReference>
<evidence type="ECO:0000256" key="11">
    <source>
        <dbReference type="ARBA" id="ARBA00023033"/>
    </source>
</evidence>
<keyword evidence="12" id="KW-0472">Membrane</keyword>
<protein>
    <recommendedName>
        <fullName evidence="15">Cytochrome P450</fullName>
    </recommendedName>
</protein>
<evidence type="ECO:0000256" key="2">
    <source>
        <dbReference type="ARBA" id="ARBA00004174"/>
    </source>
</evidence>
<dbReference type="InterPro" id="IPR001128">
    <property type="entry name" value="Cyt_P450"/>
</dbReference>
<dbReference type="InterPro" id="IPR036396">
    <property type="entry name" value="Cyt_P450_sf"/>
</dbReference>
<evidence type="ECO:0000256" key="9">
    <source>
        <dbReference type="ARBA" id="ARBA00023002"/>
    </source>
</evidence>
<dbReference type="PANTHER" id="PTHR24300:SF375">
    <property type="entry name" value="CYTOCHROME P450 FAMILY"/>
    <property type="match status" value="1"/>
</dbReference>
<dbReference type="PANTHER" id="PTHR24300">
    <property type="entry name" value="CYTOCHROME P450 508A4-RELATED"/>
    <property type="match status" value="1"/>
</dbReference>
<comment type="subcellular location">
    <subcellularLocation>
        <location evidence="3">Endoplasmic reticulum membrane</location>
        <topology evidence="3">Peripheral membrane protein</topology>
    </subcellularLocation>
    <subcellularLocation>
        <location evidence="2">Microsome membrane</location>
        <topology evidence="2">Peripheral membrane protein</topology>
    </subcellularLocation>
</comment>
<dbReference type="AlphaFoldDB" id="A0A3S0ZZ47"/>
<evidence type="ECO:0000313" key="14">
    <source>
        <dbReference type="Proteomes" id="UP000271974"/>
    </source>
</evidence>
<evidence type="ECO:0008006" key="15">
    <source>
        <dbReference type="Google" id="ProtNLM"/>
    </source>
</evidence>
<dbReference type="InterPro" id="IPR002401">
    <property type="entry name" value="Cyt_P450_E_grp-I"/>
</dbReference>